<keyword evidence="2" id="KW-1185">Reference proteome</keyword>
<name>A0A7W8MDL6_9HYPH</name>
<comment type="caution">
    <text evidence="1">The sequence shown here is derived from an EMBL/GenBank/DDBJ whole genome shotgun (WGS) entry which is preliminary data.</text>
</comment>
<evidence type="ECO:0000313" key="1">
    <source>
        <dbReference type="EMBL" id="MBB5276359.1"/>
    </source>
</evidence>
<dbReference type="EMBL" id="JACHGA010000005">
    <property type="protein sequence ID" value="MBB5276359.1"/>
    <property type="molecule type" value="Genomic_DNA"/>
</dbReference>
<organism evidence="1 2">
    <name type="scientific">Rhizobium rosettiformans</name>
    <dbReference type="NCBI Taxonomy" id="1368430"/>
    <lineage>
        <taxon>Bacteria</taxon>
        <taxon>Pseudomonadati</taxon>
        <taxon>Pseudomonadota</taxon>
        <taxon>Alphaproteobacteria</taxon>
        <taxon>Hyphomicrobiales</taxon>
        <taxon>Rhizobiaceae</taxon>
        <taxon>Rhizobium/Agrobacterium group</taxon>
        <taxon>Rhizobium</taxon>
    </lineage>
</organism>
<protein>
    <submittedName>
        <fullName evidence="1">Uncharacterized protein</fullName>
    </submittedName>
</protein>
<sequence length="39" mass="4683">MLYILQNRNSLAIAWNGRAPQHRTVARWEARVPFSFKKR</sequence>
<gene>
    <name evidence="1" type="ORF">HNR26_002428</name>
</gene>
<accession>A0A7W8MDL6</accession>
<dbReference type="Proteomes" id="UP000550895">
    <property type="component" value="Unassembled WGS sequence"/>
</dbReference>
<dbReference type="AlphaFoldDB" id="A0A7W8MDL6"/>
<evidence type="ECO:0000313" key="2">
    <source>
        <dbReference type="Proteomes" id="UP000550895"/>
    </source>
</evidence>
<proteinExistence type="predicted"/>
<reference evidence="1 2" key="1">
    <citation type="submission" date="2020-08" db="EMBL/GenBank/DDBJ databases">
        <title>Genomic Encyclopedia of Type Strains, Phase IV (KMG-IV): sequencing the most valuable type-strain genomes for metagenomic binning, comparative biology and taxonomic classification.</title>
        <authorList>
            <person name="Goeker M."/>
        </authorList>
    </citation>
    <scope>NUCLEOTIDE SEQUENCE [LARGE SCALE GENOMIC DNA]</scope>
    <source>
        <strain evidence="1 2">DSM 26376</strain>
    </source>
</reference>